<comment type="cofactor">
    <cofactor evidence="1">
        <name>Mn(2+)</name>
        <dbReference type="ChEBI" id="CHEBI:29035"/>
    </cofactor>
</comment>
<evidence type="ECO:0000313" key="14">
    <source>
        <dbReference type="Proteomes" id="UP000256686"/>
    </source>
</evidence>
<organism evidence="13 14">
    <name type="scientific">Chryseobacterium pennae</name>
    <dbReference type="NCBI Taxonomy" id="2258962"/>
    <lineage>
        <taxon>Bacteria</taxon>
        <taxon>Pseudomonadati</taxon>
        <taxon>Bacteroidota</taxon>
        <taxon>Flavobacteriia</taxon>
        <taxon>Flavobacteriales</taxon>
        <taxon>Weeksellaceae</taxon>
        <taxon>Chryseobacterium group</taxon>
        <taxon>Chryseobacterium</taxon>
    </lineage>
</organism>
<evidence type="ECO:0000256" key="12">
    <source>
        <dbReference type="ARBA" id="ARBA00023180"/>
    </source>
</evidence>
<dbReference type="GO" id="GO:0006508">
    <property type="term" value="P:proteolysis"/>
    <property type="evidence" value="ECO:0007669"/>
    <property type="project" value="UniProtKB-KW"/>
</dbReference>
<gene>
    <name evidence="13" type="ORF">DRF65_06135</name>
</gene>
<evidence type="ECO:0000256" key="7">
    <source>
        <dbReference type="ARBA" id="ARBA00022729"/>
    </source>
</evidence>
<keyword evidence="8" id="KW-0378">Hydrolase</keyword>
<comment type="cofactor">
    <cofactor evidence="2">
        <name>Co(2+)</name>
        <dbReference type="ChEBI" id="CHEBI:48828"/>
    </cofactor>
</comment>
<comment type="caution">
    <text evidence="13">The sequence shown here is derived from an EMBL/GenBank/DDBJ whole genome shotgun (WGS) entry which is preliminary data.</text>
</comment>
<dbReference type="CDD" id="cd14789">
    <property type="entry name" value="Tiki"/>
    <property type="match status" value="1"/>
</dbReference>
<dbReference type="InterPro" id="IPR002816">
    <property type="entry name" value="TraB/PrgY/GumN_fam"/>
</dbReference>
<keyword evidence="11" id="KW-0472">Membrane</keyword>
<evidence type="ECO:0000256" key="1">
    <source>
        <dbReference type="ARBA" id="ARBA00001936"/>
    </source>
</evidence>
<dbReference type="PANTHER" id="PTHR31120:SF6">
    <property type="entry name" value="METALLOPROTEASE TIKI HOMOLOG"/>
    <property type="match status" value="1"/>
</dbReference>
<evidence type="ECO:0000256" key="2">
    <source>
        <dbReference type="ARBA" id="ARBA00001941"/>
    </source>
</evidence>
<sequence>MVIIIILDFTASCFQEVFIFLKKNCNDCNGTLTYCLKEQKIKKINTMKIVIKLGFAALLSMHFMTATAQNKNTDNDNSLLWEVSGNGLSKPSYITGTFHILCNKDFDIKPKIWNALNASENFVMEINYTDQNEMMAMQKMMAADKKISEQLTPAEATELNKTLADYGTNLKNVDGQSPQALYALVATKAIPCPANEVKMYEIELLKTALKNKKSVNGLEKVDDQIYAIGKAYNLKEVISQLKLGNEYAIAAQKMTEAFKNENLKNLDILIKDPKFMNKSQEKLVLTDRNKKWAEKMPEMMKNQSSFFAVGSGHLWGENGLINLLKAKGYTVKPVSNL</sequence>
<dbReference type="Proteomes" id="UP000256686">
    <property type="component" value="Unassembled WGS sequence"/>
</dbReference>
<proteinExistence type="predicted"/>
<keyword evidence="14" id="KW-1185">Reference proteome</keyword>
<keyword evidence="4" id="KW-0645">Protease</keyword>
<dbReference type="InterPro" id="IPR040230">
    <property type="entry name" value="TIKI1/2-like"/>
</dbReference>
<keyword evidence="5" id="KW-0812">Transmembrane</keyword>
<dbReference type="Pfam" id="PF01963">
    <property type="entry name" value="TraB_PrgY_gumN"/>
    <property type="match status" value="1"/>
</dbReference>
<keyword evidence="12" id="KW-0325">Glycoprotein</keyword>
<evidence type="ECO:0000256" key="10">
    <source>
        <dbReference type="ARBA" id="ARBA00023049"/>
    </source>
</evidence>
<evidence type="ECO:0000256" key="9">
    <source>
        <dbReference type="ARBA" id="ARBA00022989"/>
    </source>
</evidence>
<keyword evidence="10" id="KW-0482">Metalloprotease</keyword>
<comment type="subcellular location">
    <subcellularLocation>
        <location evidence="3">Membrane</location>
        <topology evidence="3">Single-pass type I membrane protein</topology>
    </subcellularLocation>
</comment>
<dbReference type="GO" id="GO:0004222">
    <property type="term" value="F:metalloendopeptidase activity"/>
    <property type="evidence" value="ECO:0007669"/>
    <property type="project" value="TreeGrafter"/>
</dbReference>
<dbReference type="GO" id="GO:0030178">
    <property type="term" value="P:negative regulation of Wnt signaling pathway"/>
    <property type="evidence" value="ECO:0007669"/>
    <property type="project" value="InterPro"/>
</dbReference>
<evidence type="ECO:0000256" key="11">
    <source>
        <dbReference type="ARBA" id="ARBA00023136"/>
    </source>
</evidence>
<name>A0A3D9CBI3_9FLAO</name>
<dbReference type="EMBL" id="QNVT01000004">
    <property type="protein sequence ID" value="REC63230.1"/>
    <property type="molecule type" value="Genomic_DNA"/>
</dbReference>
<dbReference type="AlphaFoldDB" id="A0A3D9CBI3"/>
<evidence type="ECO:0000256" key="6">
    <source>
        <dbReference type="ARBA" id="ARBA00022723"/>
    </source>
</evidence>
<accession>A0A3D9CBI3</accession>
<evidence type="ECO:0000313" key="13">
    <source>
        <dbReference type="EMBL" id="REC63230.1"/>
    </source>
</evidence>
<evidence type="ECO:0000256" key="4">
    <source>
        <dbReference type="ARBA" id="ARBA00022670"/>
    </source>
</evidence>
<dbReference type="PANTHER" id="PTHR31120">
    <property type="entry name" value="METALLOPROTEASE TIKI"/>
    <property type="match status" value="1"/>
</dbReference>
<reference evidence="14" key="1">
    <citation type="submission" date="2018-06" db="EMBL/GenBank/DDBJ databases">
        <authorList>
            <person name="Lum Nde A."/>
            <person name="Hugo C."/>
        </authorList>
    </citation>
    <scope>NUCLEOTIDE SEQUENCE [LARGE SCALE GENOMIC DNA]</scope>
    <source>
        <strain evidence="14">1_F178</strain>
    </source>
</reference>
<keyword evidence="9" id="KW-1133">Transmembrane helix</keyword>
<keyword evidence="6" id="KW-0479">Metal-binding</keyword>
<protein>
    <submittedName>
        <fullName evidence="13">TraB/GumN family protein</fullName>
    </submittedName>
</protein>
<evidence type="ECO:0000256" key="5">
    <source>
        <dbReference type="ARBA" id="ARBA00022692"/>
    </source>
</evidence>
<evidence type="ECO:0000256" key="3">
    <source>
        <dbReference type="ARBA" id="ARBA00004479"/>
    </source>
</evidence>
<keyword evidence="7" id="KW-0732">Signal</keyword>
<dbReference type="GO" id="GO:0016020">
    <property type="term" value="C:membrane"/>
    <property type="evidence" value="ECO:0007669"/>
    <property type="project" value="UniProtKB-SubCell"/>
</dbReference>
<dbReference type="GO" id="GO:0046872">
    <property type="term" value="F:metal ion binding"/>
    <property type="evidence" value="ECO:0007669"/>
    <property type="project" value="UniProtKB-KW"/>
</dbReference>
<evidence type="ECO:0000256" key="8">
    <source>
        <dbReference type="ARBA" id="ARBA00022801"/>
    </source>
</evidence>